<protein>
    <submittedName>
        <fullName evidence="2">Holin</fullName>
    </submittedName>
</protein>
<proteinExistence type="predicted"/>
<dbReference type="EMBL" id="BK015769">
    <property type="protein sequence ID" value="DAE24131.1"/>
    <property type="molecule type" value="Genomic_DNA"/>
</dbReference>
<keyword evidence="1" id="KW-1133">Transmembrane helix</keyword>
<keyword evidence="1" id="KW-0472">Membrane</keyword>
<reference evidence="2" key="1">
    <citation type="journal article" date="2021" name="Proc. Natl. Acad. Sci. U.S.A.">
        <title>A Catalog of Tens of Thousands of Viruses from Human Metagenomes Reveals Hidden Associations with Chronic Diseases.</title>
        <authorList>
            <person name="Tisza M.J."/>
            <person name="Buck C.B."/>
        </authorList>
    </citation>
    <scope>NUCLEOTIDE SEQUENCE</scope>
    <source>
        <strain evidence="2">CtLtm40</strain>
    </source>
</reference>
<accession>A0A8S5QZ61</accession>
<organism evidence="2">
    <name type="scientific">Myoviridae sp. ctLtm40</name>
    <dbReference type="NCBI Taxonomy" id="2826641"/>
    <lineage>
        <taxon>Viruses</taxon>
        <taxon>Duplodnaviria</taxon>
        <taxon>Heunggongvirae</taxon>
        <taxon>Uroviricota</taxon>
        <taxon>Caudoviricetes</taxon>
    </lineage>
</organism>
<name>A0A8S5QZ61_9CAUD</name>
<sequence length="130" mass="14212">MTQIIPDIINIVIEAIFAILGLFFTGVAVPWLIKTGIPWLKDKRLYGIVTVLVKAAEKQREAGTLPIPKYDYVEQMLEAKGIKVTAEVKAMIEAAVKELDIAVDSTIGTLGGIFVEENPGKTDGEKELNN</sequence>
<evidence type="ECO:0000256" key="1">
    <source>
        <dbReference type="SAM" id="Phobius"/>
    </source>
</evidence>
<feature type="transmembrane region" description="Helical" evidence="1">
    <location>
        <begin position="12"/>
        <end position="33"/>
    </location>
</feature>
<keyword evidence="1" id="KW-0812">Transmembrane</keyword>
<evidence type="ECO:0000313" key="2">
    <source>
        <dbReference type="EMBL" id="DAE24131.1"/>
    </source>
</evidence>